<dbReference type="EC" id="3.1.2.6" evidence="2"/>
<name>A0A238LD89_9RHOB</name>
<dbReference type="SUPFAM" id="SSF56281">
    <property type="entry name" value="Metallo-hydrolase/oxidoreductase"/>
    <property type="match status" value="1"/>
</dbReference>
<accession>A0A238LD89</accession>
<dbReference type="PANTHER" id="PTHR23131:SF0">
    <property type="entry name" value="ENDORIBONUCLEASE LACTB2"/>
    <property type="match status" value="1"/>
</dbReference>
<evidence type="ECO:0000313" key="3">
    <source>
        <dbReference type="Proteomes" id="UP000201613"/>
    </source>
</evidence>
<dbReference type="Pfam" id="PF17778">
    <property type="entry name" value="WHD_BLACT"/>
    <property type="match status" value="1"/>
</dbReference>
<keyword evidence="3" id="KW-1185">Reference proteome</keyword>
<dbReference type="OrthoDB" id="9788263at2"/>
<dbReference type="Pfam" id="PF00753">
    <property type="entry name" value="Lactamase_B"/>
    <property type="match status" value="1"/>
</dbReference>
<dbReference type="InterPro" id="IPR036866">
    <property type="entry name" value="RibonucZ/Hydroxyglut_hydro"/>
</dbReference>
<dbReference type="Gene3D" id="3.60.15.10">
    <property type="entry name" value="Ribonuclease Z/Hydroxyacylglutathione hydrolase-like"/>
    <property type="match status" value="1"/>
</dbReference>
<dbReference type="CDD" id="cd16278">
    <property type="entry name" value="metallo-hydrolase-like_MBL-fold"/>
    <property type="match status" value="1"/>
</dbReference>
<evidence type="ECO:0000313" key="2">
    <source>
        <dbReference type="EMBL" id="SMY07649.1"/>
    </source>
</evidence>
<organism evidence="2 3">
    <name type="scientific">Flavimaricola marinus</name>
    <dbReference type="NCBI Taxonomy" id="1819565"/>
    <lineage>
        <taxon>Bacteria</taxon>
        <taxon>Pseudomonadati</taxon>
        <taxon>Pseudomonadota</taxon>
        <taxon>Alphaproteobacteria</taxon>
        <taxon>Rhodobacterales</taxon>
        <taxon>Paracoccaceae</taxon>
        <taxon>Flavimaricola</taxon>
    </lineage>
</organism>
<dbReference type="GO" id="GO:0004416">
    <property type="term" value="F:hydroxyacylglutathione hydrolase activity"/>
    <property type="evidence" value="ECO:0007669"/>
    <property type="project" value="UniProtKB-EC"/>
</dbReference>
<dbReference type="InterPro" id="IPR041516">
    <property type="entry name" value="LACTB2_WH"/>
</dbReference>
<reference evidence="2 3" key="1">
    <citation type="submission" date="2017-05" db="EMBL/GenBank/DDBJ databases">
        <authorList>
            <person name="Song R."/>
            <person name="Chenine A.L."/>
            <person name="Ruprecht R.M."/>
        </authorList>
    </citation>
    <scope>NUCLEOTIDE SEQUENCE [LARGE SCALE GENOMIC DNA]</scope>
    <source>
        <strain evidence="2 3">CECT 8899</strain>
    </source>
</reference>
<dbReference type="InterPro" id="IPR036388">
    <property type="entry name" value="WH-like_DNA-bd_sf"/>
</dbReference>
<keyword evidence="2" id="KW-0378">Hydrolase</keyword>
<dbReference type="SMART" id="SM00849">
    <property type="entry name" value="Lactamase_B"/>
    <property type="match status" value="1"/>
</dbReference>
<dbReference type="InterPro" id="IPR001279">
    <property type="entry name" value="Metallo-B-lactamas"/>
</dbReference>
<gene>
    <name evidence="2" type="primary">gloB_2</name>
    <name evidence="2" type="ORF">LOM8899_01786</name>
</gene>
<dbReference type="EMBL" id="FXZK01000002">
    <property type="protein sequence ID" value="SMY07649.1"/>
    <property type="molecule type" value="Genomic_DNA"/>
</dbReference>
<dbReference type="PANTHER" id="PTHR23131">
    <property type="entry name" value="ENDORIBONUCLEASE LACTB2"/>
    <property type="match status" value="1"/>
</dbReference>
<evidence type="ECO:0000259" key="1">
    <source>
        <dbReference type="SMART" id="SM00849"/>
    </source>
</evidence>
<dbReference type="AlphaFoldDB" id="A0A238LD89"/>
<dbReference type="Proteomes" id="UP000201613">
    <property type="component" value="Unassembled WGS sequence"/>
</dbReference>
<dbReference type="Gene3D" id="1.10.10.10">
    <property type="entry name" value="Winged helix-like DNA-binding domain superfamily/Winged helix DNA-binding domain"/>
    <property type="match status" value="1"/>
</dbReference>
<proteinExistence type="predicted"/>
<sequence length="302" mass="32414">MHAPPPPIGKSETLIPGLRRVIAPNASPMTYWGTNTYLLGNGSGLCIIDPGPESSAHLGALLDAIGTAQVSHIVVTHSHLDHSPLAARLSALTGAPVIGYGPYDAGRSPIMQQLIDAGLDSGGEGLDRTFTPDLTVKDGEIIRGSDWNMRVLHTPGHLGNHICLRWNDAIFTGDHVMGWSSSLVSPPDGDLTDFMKSCQKLTKHKVDQFLPGHGPPVTNPAARLEWLIGHRLAREAQILAALSSQAKGLTLTALTRMVYDDTPTHLHMAAARNVLAHLVDLSGRNMAGFSQPIREETLFRVI</sequence>
<dbReference type="InterPro" id="IPR050662">
    <property type="entry name" value="Sec-metab_biosynth-thioest"/>
</dbReference>
<feature type="domain" description="Metallo-beta-lactamase" evidence="1">
    <location>
        <begin position="33"/>
        <end position="213"/>
    </location>
</feature>
<dbReference type="RefSeq" id="WP_093991825.1">
    <property type="nucleotide sequence ID" value="NZ_FXZK01000002.1"/>
</dbReference>
<protein>
    <submittedName>
        <fullName evidence="2">Hydroxyacylglutathione hydrolase</fullName>
        <ecNumber evidence="2">3.1.2.6</ecNumber>
    </submittedName>
</protein>